<dbReference type="EMBL" id="UINC01184884">
    <property type="protein sequence ID" value="SVD96317.1"/>
    <property type="molecule type" value="Genomic_DNA"/>
</dbReference>
<sequence>MAVYNRVMSDKENEKELREIMRKLDLTDRKDRQEI</sequence>
<name>A0A382ZL98_9ZZZZ</name>
<organism evidence="1">
    <name type="scientific">marine metagenome</name>
    <dbReference type="NCBI Taxonomy" id="408172"/>
    <lineage>
        <taxon>unclassified sequences</taxon>
        <taxon>metagenomes</taxon>
        <taxon>ecological metagenomes</taxon>
    </lineage>
</organism>
<dbReference type="AlphaFoldDB" id="A0A382ZL98"/>
<feature type="non-terminal residue" evidence="1">
    <location>
        <position position="35"/>
    </location>
</feature>
<evidence type="ECO:0000313" key="1">
    <source>
        <dbReference type="EMBL" id="SVD96317.1"/>
    </source>
</evidence>
<reference evidence="1" key="1">
    <citation type="submission" date="2018-05" db="EMBL/GenBank/DDBJ databases">
        <authorList>
            <person name="Lanie J.A."/>
            <person name="Ng W.-L."/>
            <person name="Kazmierczak K.M."/>
            <person name="Andrzejewski T.M."/>
            <person name="Davidsen T.M."/>
            <person name="Wayne K.J."/>
            <person name="Tettelin H."/>
            <person name="Glass J.I."/>
            <person name="Rusch D."/>
            <person name="Podicherti R."/>
            <person name="Tsui H.-C.T."/>
            <person name="Winkler M.E."/>
        </authorList>
    </citation>
    <scope>NUCLEOTIDE SEQUENCE</scope>
</reference>
<gene>
    <name evidence="1" type="ORF">METZ01_LOCUS449171</name>
</gene>
<proteinExistence type="predicted"/>
<accession>A0A382ZL98</accession>
<protein>
    <submittedName>
        <fullName evidence="1">Uncharacterized protein</fullName>
    </submittedName>
</protein>